<dbReference type="Proteomes" id="UP000299102">
    <property type="component" value="Unassembled WGS sequence"/>
</dbReference>
<evidence type="ECO:0000313" key="2">
    <source>
        <dbReference type="Proteomes" id="UP000299102"/>
    </source>
</evidence>
<evidence type="ECO:0000313" key="1">
    <source>
        <dbReference type="EMBL" id="GBP39677.1"/>
    </source>
</evidence>
<sequence>MKKPERMRLATRRLIKIVQQLKRTSCAGVVRTCAAAPAGGAGARAADTALALSGLLAAPAFGNVSNL</sequence>
<dbReference type="EMBL" id="BGZK01000369">
    <property type="protein sequence ID" value="GBP39677.1"/>
    <property type="molecule type" value="Genomic_DNA"/>
</dbReference>
<gene>
    <name evidence="1" type="ORF">EVAR_25501_1</name>
</gene>
<proteinExistence type="predicted"/>
<keyword evidence="2" id="KW-1185">Reference proteome</keyword>
<reference evidence="1 2" key="1">
    <citation type="journal article" date="2019" name="Commun. Biol.">
        <title>The bagworm genome reveals a unique fibroin gene that provides high tensile strength.</title>
        <authorList>
            <person name="Kono N."/>
            <person name="Nakamura H."/>
            <person name="Ohtoshi R."/>
            <person name="Tomita M."/>
            <person name="Numata K."/>
            <person name="Arakawa K."/>
        </authorList>
    </citation>
    <scope>NUCLEOTIDE SEQUENCE [LARGE SCALE GENOMIC DNA]</scope>
</reference>
<dbReference type="AlphaFoldDB" id="A0A4C1VMV2"/>
<name>A0A4C1VMV2_EUMVA</name>
<comment type="caution">
    <text evidence="1">The sequence shown here is derived from an EMBL/GenBank/DDBJ whole genome shotgun (WGS) entry which is preliminary data.</text>
</comment>
<protein>
    <submittedName>
        <fullName evidence="1">Uncharacterized protein</fullName>
    </submittedName>
</protein>
<accession>A0A4C1VMV2</accession>
<organism evidence="1 2">
    <name type="scientific">Eumeta variegata</name>
    <name type="common">Bagworm moth</name>
    <name type="synonym">Eumeta japonica</name>
    <dbReference type="NCBI Taxonomy" id="151549"/>
    <lineage>
        <taxon>Eukaryota</taxon>
        <taxon>Metazoa</taxon>
        <taxon>Ecdysozoa</taxon>
        <taxon>Arthropoda</taxon>
        <taxon>Hexapoda</taxon>
        <taxon>Insecta</taxon>
        <taxon>Pterygota</taxon>
        <taxon>Neoptera</taxon>
        <taxon>Endopterygota</taxon>
        <taxon>Lepidoptera</taxon>
        <taxon>Glossata</taxon>
        <taxon>Ditrysia</taxon>
        <taxon>Tineoidea</taxon>
        <taxon>Psychidae</taxon>
        <taxon>Oiketicinae</taxon>
        <taxon>Eumeta</taxon>
    </lineage>
</organism>